<dbReference type="SUPFAM" id="SSF55931">
    <property type="entry name" value="Glutamine synthetase/guanido kinase"/>
    <property type="match status" value="1"/>
</dbReference>
<name>A0ABM3WEF8_ERIEU</name>
<evidence type="ECO:0000256" key="3">
    <source>
        <dbReference type="ARBA" id="ARBA00022741"/>
    </source>
</evidence>
<evidence type="ECO:0000256" key="7">
    <source>
        <dbReference type="HAMAP-Rule" id="MF_03147"/>
    </source>
</evidence>
<reference evidence="10" key="1">
    <citation type="submission" date="2025-08" db="UniProtKB">
        <authorList>
            <consortium name="RefSeq"/>
        </authorList>
    </citation>
    <scope>IDENTIFICATION</scope>
</reference>
<gene>
    <name evidence="7 10" type="primary">GATB</name>
    <name evidence="7" type="synonym">PET112</name>
    <name evidence="7" type="synonym">PET112L</name>
</gene>
<dbReference type="InterPro" id="IPR023168">
    <property type="entry name" value="GatB_Yqey_C_2"/>
</dbReference>
<comment type="similarity">
    <text evidence="1 7">Belongs to the GatB/GatE family. GatB subfamily.</text>
</comment>
<dbReference type="EC" id="6.3.5.-" evidence="7"/>
<evidence type="ECO:0000313" key="9">
    <source>
        <dbReference type="Proteomes" id="UP001652624"/>
    </source>
</evidence>
<dbReference type="PROSITE" id="PS01234">
    <property type="entry name" value="GATB"/>
    <property type="match status" value="1"/>
</dbReference>
<dbReference type="SUPFAM" id="SSF89095">
    <property type="entry name" value="GatB/YqeY motif"/>
    <property type="match status" value="1"/>
</dbReference>
<dbReference type="InterPro" id="IPR003789">
    <property type="entry name" value="Asn/Gln_tRNA_amidoTrase-B-like"/>
</dbReference>
<dbReference type="Pfam" id="PF02934">
    <property type="entry name" value="GatB_N"/>
    <property type="match status" value="1"/>
</dbReference>
<evidence type="ECO:0000259" key="8">
    <source>
        <dbReference type="SMART" id="SM00845"/>
    </source>
</evidence>
<comment type="function">
    <text evidence="7">Allows the formation of correctly charged Gln-tRNA(Gln) through the transamidation of misacylated Glu-tRNA(Gln) in the mitochondria. The reaction takes place in the presence of glutamine and ATP through an activated gamma-phospho-Glu-tRNA(Gln).</text>
</comment>
<keyword evidence="7" id="KW-0809">Transit peptide</keyword>
<dbReference type="GeneID" id="103118186"/>
<dbReference type="InterPro" id="IPR006075">
    <property type="entry name" value="Asn/Gln-tRNA_Trfase_suB/E_cat"/>
</dbReference>
<keyword evidence="2 7" id="KW-0436">Ligase</keyword>
<keyword evidence="3 7" id="KW-0547">Nucleotide-binding</keyword>
<accession>A0ABM3WEF8</accession>
<dbReference type="InterPro" id="IPR017958">
    <property type="entry name" value="Gln-tRNA_amidoTrfase_suB_CS"/>
</dbReference>
<keyword evidence="4 7" id="KW-0067">ATP-binding</keyword>
<dbReference type="SMART" id="SM00845">
    <property type="entry name" value="GatB_Yqey"/>
    <property type="match status" value="1"/>
</dbReference>
<evidence type="ECO:0000256" key="6">
    <source>
        <dbReference type="ARBA" id="ARBA00047913"/>
    </source>
</evidence>
<dbReference type="InterPro" id="IPR004413">
    <property type="entry name" value="GatB"/>
</dbReference>
<organism evidence="9 10">
    <name type="scientific">Erinaceus europaeus</name>
    <name type="common">Western European hedgehog</name>
    <dbReference type="NCBI Taxonomy" id="9365"/>
    <lineage>
        <taxon>Eukaryota</taxon>
        <taxon>Metazoa</taxon>
        <taxon>Chordata</taxon>
        <taxon>Craniata</taxon>
        <taxon>Vertebrata</taxon>
        <taxon>Euteleostomi</taxon>
        <taxon>Mammalia</taxon>
        <taxon>Eutheria</taxon>
        <taxon>Laurasiatheria</taxon>
        <taxon>Eulipotyphla</taxon>
        <taxon>Erinaceidae</taxon>
        <taxon>Erinaceinae</taxon>
        <taxon>Erinaceus</taxon>
    </lineage>
</organism>
<keyword evidence="5 7" id="KW-0648">Protein biosynthesis</keyword>
<feature type="domain" description="Asn/Gln amidotransferase" evidence="8">
    <location>
        <begin position="368"/>
        <end position="517"/>
    </location>
</feature>
<dbReference type="InterPro" id="IPR018027">
    <property type="entry name" value="Asn/Gln_amidotransferase"/>
</dbReference>
<evidence type="ECO:0000256" key="2">
    <source>
        <dbReference type="ARBA" id="ARBA00022598"/>
    </source>
</evidence>
<protein>
    <recommendedName>
        <fullName evidence="7">Glutamyl-tRNA(Gln) amidotransferase subunit B, mitochondrial</fullName>
        <shortName evidence="7">Glu-AdT subunit B</shortName>
        <ecNumber evidence="7">6.3.5.-</ecNumber>
    </recommendedName>
    <alternativeName>
        <fullName evidence="7">Cytochrome oxidase assembly factor PET112 homolog</fullName>
    </alternativeName>
    <alternativeName>
        <fullName evidence="7">PET112-like</fullName>
    </alternativeName>
</protein>
<evidence type="ECO:0000256" key="5">
    <source>
        <dbReference type="ARBA" id="ARBA00022917"/>
    </source>
</evidence>
<dbReference type="PANTHER" id="PTHR11659">
    <property type="entry name" value="GLUTAMYL-TRNA GLN AMIDOTRANSFERASE SUBUNIT B MITOCHONDRIAL AND PROKARYOTIC PET112-RELATED"/>
    <property type="match status" value="1"/>
</dbReference>
<sequence length="519" mass="57586">MAALMLRFCCAGRRWTLSCVDGAFRQGRGPLTGSMSSRIRGQRSVAQHSFTTAQKLKKGEREWAAVVGLEIHAQISSNSKLFSGSQVHFAAPPNSLVSFFDASLPGTLPVLNRRCVEAAVMTGLALNCHINKKSLFDRKHYFYADLPAGYQITQQRLPIAVNGSLAYGVCIRSQHSQVANKTVRIKQIQLEQDSGKSLHDDLRAQTLIDLNRAGVGLLEVVLEPDMSCGEEAAMAVRELQLILQALGTSQANMADYEIQRQINELESGGEILNETRSFDYKLGCTVSMRDKEGKQDYRFMPEPNLPPLLLFDSESLPAGADPQQVINIDQLREHLPELPSQTREKLMLQYGLRPEYSFTLLNEVGLLEFFHNVMKDTKAKPHTVTNWVLNRFLGSLKQHSLAVSESPVTPSALAELLDLLDGRAISSSAAKQVFQLLWRSPGKTPAQIVSEQKLELLQDREALEQLCRATLEGHAHVVMDLKKGNPRAINKLIGLVCKAALNRADPTLIKEILERQLSS</sequence>
<dbReference type="PANTHER" id="PTHR11659:SF0">
    <property type="entry name" value="GLUTAMYL-TRNA(GLN) AMIDOTRANSFERASE SUBUNIT B, MITOCHONDRIAL"/>
    <property type="match status" value="1"/>
</dbReference>
<dbReference type="HAMAP" id="MF_00121">
    <property type="entry name" value="GatB"/>
    <property type="match status" value="1"/>
</dbReference>
<dbReference type="InterPro" id="IPR017959">
    <property type="entry name" value="Asn/Gln-tRNA_amidoTrfase_suB/E"/>
</dbReference>
<keyword evidence="7" id="KW-0496">Mitochondrion</keyword>
<comment type="subcellular location">
    <subcellularLocation>
        <location evidence="7">Mitochondrion</location>
    </subcellularLocation>
</comment>
<proteinExistence type="inferred from homology"/>
<evidence type="ECO:0000313" key="10">
    <source>
        <dbReference type="RefSeq" id="XP_060034955.1"/>
    </source>
</evidence>
<dbReference type="RefSeq" id="XP_060034955.1">
    <property type="nucleotide sequence ID" value="XM_060178972.1"/>
</dbReference>
<keyword evidence="9" id="KW-1185">Reference proteome</keyword>
<dbReference type="InterPro" id="IPR014746">
    <property type="entry name" value="Gln_synth/guanido_kin_cat_dom"/>
</dbReference>
<dbReference type="Pfam" id="PF02637">
    <property type="entry name" value="GatB_Yqey"/>
    <property type="match status" value="1"/>
</dbReference>
<evidence type="ECO:0000256" key="1">
    <source>
        <dbReference type="ARBA" id="ARBA00005306"/>
    </source>
</evidence>
<comment type="subunit">
    <text evidence="7">Subunit of the heterotrimeric GatCAB amidotransferase (AdT) complex, composed of A (QRSL1), B (GATB) and C (GATC) subunits.</text>
</comment>
<comment type="catalytic activity">
    <reaction evidence="6 7">
        <text>L-glutamyl-tRNA(Gln) + L-glutamine + ATP + H2O = L-glutaminyl-tRNA(Gln) + L-glutamate + ADP + phosphate + H(+)</text>
        <dbReference type="Rhea" id="RHEA:17521"/>
        <dbReference type="Rhea" id="RHEA-COMP:9681"/>
        <dbReference type="Rhea" id="RHEA-COMP:9684"/>
        <dbReference type="ChEBI" id="CHEBI:15377"/>
        <dbReference type="ChEBI" id="CHEBI:15378"/>
        <dbReference type="ChEBI" id="CHEBI:29985"/>
        <dbReference type="ChEBI" id="CHEBI:30616"/>
        <dbReference type="ChEBI" id="CHEBI:43474"/>
        <dbReference type="ChEBI" id="CHEBI:58359"/>
        <dbReference type="ChEBI" id="CHEBI:78520"/>
        <dbReference type="ChEBI" id="CHEBI:78521"/>
        <dbReference type="ChEBI" id="CHEBI:456216"/>
    </reaction>
</comment>
<dbReference type="Proteomes" id="UP001652624">
    <property type="component" value="Chromosome 19"/>
</dbReference>
<evidence type="ECO:0000256" key="4">
    <source>
        <dbReference type="ARBA" id="ARBA00022840"/>
    </source>
</evidence>
<dbReference type="Gene3D" id="1.10.10.410">
    <property type="match status" value="1"/>
</dbReference>